<dbReference type="Proteomes" id="UP000512222">
    <property type="component" value="Plasmid pRHBSTW-00370_3"/>
</dbReference>
<dbReference type="AlphaFoldDB" id="A0A7D6USB9"/>
<reference evidence="3" key="2">
    <citation type="submission" date="2020-06" db="EMBL/GenBank/DDBJ databases">
        <title>REHAB project genomes.</title>
        <authorList>
            <person name="Shaw L.P."/>
        </authorList>
    </citation>
    <scope>NUCLEOTIDE SEQUENCE [LARGE SCALE GENOMIC DNA]</scope>
    <source>
        <strain evidence="3">RHBSTW-00370</strain>
        <plasmid evidence="3">prhbstw-00370_3</plasmid>
    </source>
</reference>
<dbReference type="EMBL" id="DACSXJ010000040">
    <property type="protein sequence ID" value="HAT3899930.1"/>
    <property type="molecule type" value="Genomic_DNA"/>
</dbReference>
<evidence type="ECO:0000313" key="3">
    <source>
        <dbReference type="Proteomes" id="UP000512222"/>
    </source>
</evidence>
<reference evidence="1" key="3">
    <citation type="submission" date="2020-09" db="EMBL/GenBank/DDBJ databases">
        <authorList>
            <consortium name="NCBI Pathogen Detection Project"/>
        </authorList>
    </citation>
    <scope>NUCLEOTIDE SEQUENCE</scope>
    <source>
        <strain evidence="1">O50</strain>
    </source>
</reference>
<reference evidence="2" key="4">
    <citation type="journal article" date="2021" name="Microb. Genom.">
        <title>A genomic epidemiological study shows that prevalence of antimicrobial resistance in Enterobacterales is associated with the livestock host, as well as antimicrobial usage.</title>
        <authorList>
            <person name="AbuOun M."/>
            <person name="Jones H."/>
            <person name="Stubberfield E."/>
            <person name="Gilson D."/>
            <person name="Shaw L.P."/>
            <person name="Hubbard A.T.M."/>
            <person name="Chau K.K."/>
            <person name="Sebra R."/>
            <person name="Peto T.E.A."/>
            <person name="Crook D.W."/>
            <person name="Read D.S."/>
            <person name="Gweon H.S."/>
            <person name="Walker A.S."/>
            <person name="Stoesser N."/>
            <person name="Smith R.P."/>
            <person name="Anjum M.F."/>
            <person name="On Behalf Of The Rehab Consortium."/>
        </authorList>
    </citation>
    <scope>NUCLEOTIDE SEQUENCE</scope>
    <source>
        <strain evidence="2">RHBSTW-00370</strain>
    </source>
</reference>
<geneLocation type="plasmid" evidence="3">
    <name>prhbstw-00370_3</name>
</geneLocation>
<proteinExistence type="predicted"/>
<reference evidence="1" key="1">
    <citation type="journal article" date="2018" name="Genome Biol.">
        <title>SKESA: strategic k-mer extension for scrupulous assemblies.</title>
        <authorList>
            <person name="Souvorov A."/>
            <person name="Agarwala R."/>
            <person name="Lipman D.J."/>
        </authorList>
    </citation>
    <scope>NUCLEOTIDE SEQUENCE</scope>
    <source>
        <strain evidence="1">O50</strain>
    </source>
</reference>
<sequence length="151" mass="16596">MPNLNTGLTLPALVSMTPGDFEQFRADGWSSRQVLTQAVAGELLLPEGWVASPEIFCEYGGVWPVCLRYIPPHCRHFFMLTSPGEACGHWMILLQSASGLRMTCLHRMPVLDTFLINSLLLRADVLDKKNYTLAGLATELAGITAIPGRLP</sequence>
<name>A0A7D6USB9_CITFR</name>
<organism evidence="1">
    <name type="scientific">Citrobacter freundii</name>
    <dbReference type="NCBI Taxonomy" id="546"/>
    <lineage>
        <taxon>Bacteria</taxon>
        <taxon>Pseudomonadati</taxon>
        <taxon>Pseudomonadota</taxon>
        <taxon>Gammaproteobacteria</taxon>
        <taxon>Enterobacterales</taxon>
        <taxon>Enterobacteriaceae</taxon>
        <taxon>Citrobacter</taxon>
        <taxon>Citrobacter freundii complex</taxon>
    </lineage>
</organism>
<evidence type="ECO:0000313" key="2">
    <source>
        <dbReference type="EMBL" id="QLV33483.1"/>
    </source>
</evidence>
<protein>
    <recommendedName>
        <fullName evidence="4">Conjugation system SOS inhibitor PsiB</fullName>
    </recommendedName>
</protein>
<dbReference type="InterPro" id="IPR009385">
    <property type="entry name" value="Plasmid_inh_PsiB"/>
</dbReference>
<geneLocation type="plasmid" evidence="2">
    <name>pRHBSTW-00370_3</name>
</geneLocation>
<gene>
    <name evidence="2" type="ORF">HV178_26310</name>
    <name evidence="1" type="ORF">I9Y29_004414</name>
</gene>
<evidence type="ECO:0008006" key="4">
    <source>
        <dbReference type="Google" id="ProtNLM"/>
    </source>
</evidence>
<accession>A0A7D6USB9</accession>
<keyword evidence="2" id="KW-0614">Plasmid</keyword>
<dbReference type="EMBL" id="CP056575">
    <property type="protein sequence ID" value="QLV33483.1"/>
    <property type="molecule type" value="Genomic_DNA"/>
</dbReference>
<dbReference type="InterPro" id="IPR038131">
    <property type="entry name" value="PsiB-like_sf"/>
</dbReference>
<dbReference type="Pfam" id="PF06290">
    <property type="entry name" value="PsiB"/>
    <property type="match status" value="1"/>
</dbReference>
<evidence type="ECO:0000313" key="1">
    <source>
        <dbReference type="EMBL" id="HAT3899930.1"/>
    </source>
</evidence>
<dbReference type="RefSeq" id="WP_131341794.1">
    <property type="nucleotide sequence ID" value="NZ_CP056575.1"/>
</dbReference>
<dbReference type="Gene3D" id="3.40.50.11880">
    <property type="entry name" value="Plasmid SOS inhibition protein"/>
    <property type="match status" value="1"/>
</dbReference>
<dbReference type="Proteomes" id="UP000855471">
    <property type="component" value="Unassembled WGS sequence"/>
</dbReference>